<dbReference type="CDD" id="cd04301">
    <property type="entry name" value="NAT_SF"/>
    <property type="match status" value="1"/>
</dbReference>
<protein>
    <recommendedName>
        <fullName evidence="1">N-acetyltransferase domain-containing protein</fullName>
    </recommendedName>
</protein>
<name>A0A317VGK4_9EURO</name>
<evidence type="ECO:0000313" key="2">
    <source>
        <dbReference type="EMBL" id="PWY72277.1"/>
    </source>
</evidence>
<dbReference type="InterPro" id="IPR000182">
    <property type="entry name" value="GNAT_dom"/>
</dbReference>
<keyword evidence="3" id="KW-1185">Reference proteome</keyword>
<evidence type="ECO:0000313" key="3">
    <source>
        <dbReference type="Proteomes" id="UP000247233"/>
    </source>
</evidence>
<dbReference type="Gene3D" id="3.40.630.30">
    <property type="match status" value="1"/>
</dbReference>
<dbReference type="VEuPathDB" id="FungiDB:BO70DRAFT_342167"/>
<dbReference type="InterPro" id="IPR016181">
    <property type="entry name" value="Acyl_CoA_acyltransferase"/>
</dbReference>
<dbReference type="SUPFAM" id="SSF55729">
    <property type="entry name" value="Acyl-CoA N-acyltransferases (Nat)"/>
    <property type="match status" value="1"/>
</dbReference>
<dbReference type="UniPathway" id="UPA00113">
    <property type="reaction ID" value="UER00529"/>
</dbReference>
<dbReference type="PROSITE" id="PS51186">
    <property type="entry name" value="GNAT"/>
    <property type="match status" value="1"/>
</dbReference>
<dbReference type="STRING" id="1448321.A0A317VGK4"/>
<reference evidence="2 3" key="1">
    <citation type="submission" date="2016-12" db="EMBL/GenBank/DDBJ databases">
        <title>The genomes of Aspergillus section Nigri reveals drivers in fungal speciation.</title>
        <authorList>
            <consortium name="DOE Joint Genome Institute"/>
            <person name="Vesth T.C."/>
            <person name="Nybo J."/>
            <person name="Theobald S."/>
            <person name="Brandl J."/>
            <person name="Frisvad J.C."/>
            <person name="Nielsen K.F."/>
            <person name="Lyhne E.K."/>
            <person name="Kogle M.E."/>
            <person name="Kuo A."/>
            <person name="Riley R."/>
            <person name="Clum A."/>
            <person name="Nolan M."/>
            <person name="Lipzen A."/>
            <person name="Salamov A."/>
            <person name="Henrissat B."/>
            <person name="Wiebenga A."/>
            <person name="De Vries R.P."/>
            <person name="Grigoriev I.V."/>
            <person name="Mortensen U.H."/>
            <person name="Andersen M.R."/>
            <person name="Baker S.E."/>
        </authorList>
    </citation>
    <scope>NUCLEOTIDE SEQUENCE [LARGE SCALE GENOMIC DNA]</scope>
    <source>
        <strain evidence="2 3">CBS 117.55</strain>
    </source>
</reference>
<dbReference type="GO" id="GO:0006048">
    <property type="term" value="P:UDP-N-acetylglucosamine biosynthetic process"/>
    <property type="evidence" value="ECO:0007669"/>
    <property type="project" value="UniProtKB-UniPathway"/>
</dbReference>
<evidence type="ECO:0000259" key="1">
    <source>
        <dbReference type="PROSITE" id="PS51186"/>
    </source>
</evidence>
<dbReference type="GeneID" id="37063606"/>
<dbReference type="Proteomes" id="UP000247233">
    <property type="component" value="Unassembled WGS sequence"/>
</dbReference>
<dbReference type="OrthoDB" id="2744543at2759"/>
<proteinExistence type="predicted"/>
<sequence length="153" mass="16802">MPPSLPPNYPLHAGYPSVPTYLHLRSTSGLNPQEPRASNRGPEGYYSWYGCYITHACDRSAPGNINAIHEEDEENIADVAVLPTHQRKGLGDAIVKHLLQRIEDEVPVTVSGDSVCTYVTLMADEPGRKLYLRNGFVESAPKSVGIMMVRLVG</sequence>
<gene>
    <name evidence="2" type="ORF">BO70DRAFT_342167</name>
</gene>
<accession>A0A317VGK4</accession>
<dbReference type="Pfam" id="PF13508">
    <property type="entry name" value="Acetyltransf_7"/>
    <property type="match status" value="1"/>
</dbReference>
<feature type="domain" description="N-acetyltransferase" evidence="1">
    <location>
        <begin position="1"/>
        <end position="153"/>
    </location>
</feature>
<dbReference type="RefSeq" id="XP_025396379.1">
    <property type="nucleotide sequence ID" value="XM_025541369.1"/>
</dbReference>
<dbReference type="AlphaFoldDB" id="A0A317VGK4"/>
<dbReference type="EMBL" id="MSFL01000026">
    <property type="protein sequence ID" value="PWY72277.1"/>
    <property type="molecule type" value="Genomic_DNA"/>
</dbReference>
<comment type="caution">
    <text evidence="2">The sequence shown here is derived from an EMBL/GenBank/DDBJ whole genome shotgun (WGS) entry which is preliminary data.</text>
</comment>
<organism evidence="2 3">
    <name type="scientific">Aspergillus heteromorphus CBS 117.55</name>
    <dbReference type="NCBI Taxonomy" id="1448321"/>
    <lineage>
        <taxon>Eukaryota</taxon>
        <taxon>Fungi</taxon>
        <taxon>Dikarya</taxon>
        <taxon>Ascomycota</taxon>
        <taxon>Pezizomycotina</taxon>
        <taxon>Eurotiomycetes</taxon>
        <taxon>Eurotiomycetidae</taxon>
        <taxon>Eurotiales</taxon>
        <taxon>Aspergillaceae</taxon>
        <taxon>Aspergillus</taxon>
        <taxon>Aspergillus subgen. Circumdati</taxon>
    </lineage>
</organism>
<dbReference type="GO" id="GO:0016747">
    <property type="term" value="F:acyltransferase activity, transferring groups other than amino-acyl groups"/>
    <property type="evidence" value="ECO:0007669"/>
    <property type="project" value="InterPro"/>
</dbReference>